<proteinExistence type="predicted"/>
<comment type="caution">
    <text evidence="1">The sequence shown here is derived from an EMBL/GenBank/DDBJ whole genome shotgun (WGS) entry which is preliminary data.</text>
</comment>
<protein>
    <submittedName>
        <fullName evidence="1">Uncharacterized protein</fullName>
    </submittedName>
</protein>
<evidence type="ECO:0000313" key="1">
    <source>
        <dbReference type="EMBL" id="GMR47136.1"/>
    </source>
</evidence>
<feature type="non-terminal residue" evidence="1">
    <location>
        <position position="201"/>
    </location>
</feature>
<dbReference type="Proteomes" id="UP001328107">
    <property type="component" value="Unassembled WGS sequence"/>
</dbReference>
<dbReference type="AlphaFoldDB" id="A0AAN5CME6"/>
<evidence type="ECO:0000313" key="2">
    <source>
        <dbReference type="Proteomes" id="UP001328107"/>
    </source>
</evidence>
<accession>A0AAN5CME6</accession>
<keyword evidence="2" id="KW-1185">Reference proteome</keyword>
<gene>
    <name evidence="1" type="ORF">PMAYCL1PPCAC_17331</name>
</gene>
<organism evidence="1 2">
    <name type="scientific">Pristionchus mayeri</name>
    <dbReference type="NCBI Taxonomy" id="1317129"/>
    <lineage>
        <taxon>Eukaryota</taxon>
        <taxon>Metazoa</taxon>
        <taxon>Ecdysozoa</taxon>
        <taxon>Nematoda</taxon>
        <taxon>Chromadorea</taxon>
        <taxon>Rhabditida</taxon>
        <taxon>Rhabditina</taxon>
        <taxon>Diplogasteromorpha</taxon>
        <taxon>Diplogasteroidea</taxon>
        <taxon>Neodiplogasteridae</taxon>
        <taxon>Pristionchus</taxon>
    </lineage>
</organism>
<dbReference type="EMBL" id="BTRK01000004">
    <property type="protein sequence ID" value="GMR47136.1"/>
    <property type="molecule type" value="Genomic_DNA"/>
</dbReference>
<sequence length="201" mass="23350">MGLGSMYTRVDRFKVDCTARKRKNTEILYESDQSNEQFCPRQSLSRALPLAYSEGNRTLHEILREHLFMSMYHIYAFYLPQRDTIISDVSLRPESIGIFEQRIRFHHLEEISVHEYASGHFVTPYHSVDGGSVEEQGIRRHDVAHSLNLVYDRTGVGHLHLVGHASDAVSFDVNFDLSAQFILNMRVGSHQIHRPSQRRRR</sequence>
<reference evidence="2" key="1">
    <citation type="submission" date="2022-10" db="EMBL/GenBank/DDBJ databases">
        <title>Genome assembly of Pristionchus species.</title>
        <authorList>
            <person name="Yoshida K."/>
            <person name="Sommer R.J."/>
        </authorList>
    </citation>
    <scope>NUCLEOTIDE SEQUENCE [LARGE SCALE GENOMIC DNA]</scope>
    <source>
        <strain evidence="2">RS5460</strain>
    </source>
</reference>
<name>A0AAN5CME6_9BILA</name>